<evidence type="ECO:0000313" key="1">
    <source>
        <dbReference type="EMBL" id="KAH0820346.1"/>
    </source>
</evidence>
<proteinExistence type="predicted"/>
<dbReference type="AlphaFoldDB" id="A0A8J6HUY6"/>
<sequence>MDPCAGLGSLFLTFSTARKTFQLRTGAYLNSTNSQILIDTLGYYQHHGMQYRRNSQILIDTLGVPSSDSGYYQHHGMQYWRNSQILIHTLGVPSSDSGVPQGSILGPLLSTI</sequence>
<accession>A0A8J6HUY6</accession>
<comment type="caution">
    <text evidence="1">The sequence shown here is derived from an EMBL/GenBank/DDBJ whole genome shotgun (WGS) entry which is preliminary data.</text>
</comment>
<reference evidence="1" key="2">
    <citation type="submission" date="2021-08" db="EMBL/GenBank/DDBJ databases">
        <authorList>
            <person name="Eriksson T."/>
        </authorList>
    </citation>
    <scope>NUCLEOTIDE SEQUENCE</scope>
    <source>
        <strain evidence="1">Stoneville</strain>
        <tissue evidence="1">Whole head</tissue>
    </source>
</reference>
<reference evidence="1" key="1">
    <citation type="journal article" date="2020" name="J Insects Food Feed">
        <title>The yellow mealworm (Tenebrio molitor) genome: a resource for the emerging insects as food and feed industry.</title>
        <authorList>
            <person name="Eriksson T."/>
            <person name="Andere A."/>
            <person name="Kelstrup H."/>
            <person name="Emery V."/>
            <person name="Picard C."/>
        </authorList>
    </citation>
    <scope>NUCLEOTIDE SEQUENCE</scope>
    <source>
        <strain evidence="1">Stoneville</strain>
        <tissue evidence="1">Whole head</tissue>
    </source>
</reference>
<dbReference type="EMBL" id="JABDTM020012121">
    <property type="protein sequence ID" value="KAH0820346.1"/>
    <property type="molecule type" value="Genomic_DNA"/>
</dbReference>
<dbReference type="Proteomes" id="UP000719412">
    <property type="component" value="Unassembled WGS sequence"/>
</dbReference>
<protein>
    <submittedName>
        <fullName evidence="1">Uncharacterized protein</fullName>
    </submittedName>
</protein>
<evidence type="ECO:0000313" key="2">
    <source>
        <dbReference type="Proteomes" id="UP000719412"/>
    </source>
</evidence>
<name>A0A8J6HUY6_TENMO</name>
<organism evidence="1 2">
    <name type="scientific">Tenebrio molitor</name>
    <name type="common">Yellow mealworm beetle</name>
    <dbReference type="NCBI Taxonomy" id="7067"/>
    <lineage>
        <taxon>Eukaryota</taxon>
        <taxon>Metazoa</taxon>
        <taxon>Ecdysozoa</taxon>
        <taxon>Arthropoda</taxon>
        <taxon>Hexapoda</taxon>
        <taxon>Insecta</taxon>
        <taxon>Pterygota</taxon>
        <taxon>Neoptera</taxon>
        <taxon>Endopterygota</taxon>
        <taxon>Coleoptera</taxon>
        <taxon>Polyphaga</taxon>
        <taxon>Cucujiformia</taxon>
        <taxon>Tenebrionidae</taxon>
        <taxon>Tenebrio</taxon>
    </lineage>
</organism>
<keyword evidence="2" id="KW-1185">Reference proteome</keyword>
<gene>
    <name evidence="1" type="ORF">GEV33_002445</name>
</gene>